<dbReference type="GO" id="GO:0005741">
    <property type="term" value="C:mitochondrial outer membrane"/>
    <property type="evidence" value="ECO:0007669"/>
    <property type="project" value="TreeGrafter"/>
</dbReference>
<keyword evidence="2" id="KW-0052">Apoplast</keyword>
<proteinExistence type="inferred from homology"/>
<dbReference type="InterPro" id="IPR046345">
    <property type="entry name" value="TraB_PrgY-like"/>
</dbReference>
<evidence type="ECO:0000256" key="5">
    <source>
        <dbReference type="ARBA" id="ARBA00023591"/>
    </source>
</evidence>
<name>A0AA38LDY4_TAXCH</name>
<keyword evidence="4" id="KW-0732">Signal</keyword>
<keyword evidence="7" id="KW-1185">Reference proteome</keyword>
<sequence length="459" mass="52058">MASVLRKIISTRIASRISGKSSGFHEVTSAHENPRLSTEARKRLSVLQCESGRGICNVYLVGVHHLSSTCYRDVQQILRLLKPQNVFLELCKNRDPKTWPIRYKEMPRFFEIMEHFWVRKYNIYGLIRGLRYRMICKELEIEGGAEFRVAYEEAMKYGGNIILGDRSCNVTAQRVWAKMSVLEKTRYLFRHLRLFTLPSHKFKQVCLKWSREWENELMSDKRFHQIIVEERDEFMCAKLLKVASESKSVVAVVGLGMCLESLLFGGKLMLEAPILISAGSNPLHVDHKNGVYLLLTSEDVGMQNFYRAVCGFHYFTFPSIIGSTLPYAWVGKQCADVCTFPFVVSSYVVKTGFKVFRSPNDDIGVEGMVSVIGHELAELSSNPLMNAWYASEDPTSLTEIADLCVGVYGTGGKGDYAGQVLNDATGASYNLNGIRWKFLVLWIWNPTLNVCYGPNAIDN</sequence>
<dbReference type="Proteomes" id="UP000824469">
    <property type="component" value="Unassembled WGS sequence"/>
</dbReference>
<evidence type="ECO:0000256" key="2">
    <source>
        <dbReference type="ARBA" id="ARBA00022523"/>
    </source>
</evidence>
<keyword evidence="3" id="KW-0964">Secreted</keyword>
<dbReference type="Pfam" id="PF04674">
    <property type="entry name" value="Phi_1"/>
    <property type="match status" value="1"/>
</dbReference>
<dbReference type="GO" id="GO:0048046">
    <property type="term" value="C:apoplast"/>
    <property type="evidence" value="ECO:0007669"/>
    <property type="project" value="UniProtKB-SubCell"/>
</dbReference>
<dbReference type="CDD" id="cd14726">
    <property type="entry name" value="TraB_PrgY-like"/>
    <property type="match status" value="1"/>
</dbReference>
<organism evidence="6 7">
    <name type="scientific">Taxus chinensis</name>
    <name type="common">Chinese yew</name>
    <name type="synonym">Taxus wallichiana var. chinensis</name>
    <dbReference type="NCBI Taxonomy" id="29808"/>
    <lineage>
        <taxon>Eukaryota</taxon>
        <taxon>Viridiplantae</taxon>
        <taxon>Streptophyta</taxon>
        <taxon>Embryophyta</taxon>
        <taxon>Tracheophyta</taxon>
        <taxon>Spermatophyta</taxon>
        <taxon>Pinopsida</taxon>
        <taxon>Pinidae</taxon>
        <taxon>Conifers II</taxon>
        <taxon>Cupressales</taxon>
        <taxon>Taxaceae</taxon>
        <taxon>Taxus</taxon>
    </lineage>
</organism>
<dbReference type="EMBL" id="JAHRHJ020000004">
    <property type="protein sequence ID" value="KAH9320091.1"/>
    <property type="molecule type" value="Genomic_DNA"/>
</dbReference>
<accession>A0AA38LDY4</accession>
<comment type="caution">
    <text evidence="6">The sequence shown here is derived from an EMBL/GenBank/DDBJ whole genome shotgun (WGS) entry which is preliminary data.</text>
</comment>
<evidence type="ECO:0000256" key="3">
    <source>
        <dbReference type="ARBA" id="ARBA00022525"/>
    </source>
</evidence>
<evidence type="ECO:0000313" key="7">
    <source>
        <dbReference type="Proteomes" id="UP000824469"/>
    </source>
</evidence>
<reference evidence="6 7" key="1">
    <citation type="journal article" date="2021" name="Nat. Plants">
        <title>The Taxus genome provides insights into paclitaxel biosynthesis.</title>
        <authorList>
            <person name="Xiong X."/>
            <person name="Gou J."/>
            <person name="Liao Q."/>
            <person name="Li Y."/>
            <person name="Zhou Q."/>
            <person name="Bi G."/>
            <person name="Li C."/>
            <person name="Du R."/>
            <person name="Wang X."/>
            <person name="Sun T."/>
            <person name="Guo L."/>
            <person name="Liang H."/>
            <person name="Lu P."/>
            <person name="Wu Y."/>
            <person name="Zhang Z."/>
            <person name="Ro D.K."/>
            <person name="Shang Y."/>
            <person name="Huang S."/>
            <person name="Yan J."/>
        </authorList>
    </citation>
    <scope>NUCLEOTIDE SEQUENCE [LARGE SCALE GENOMIC DNA]</scope>
    <source>
        <strain evidence="6">Ta-2019</strain>
    </source>
</reference>
<evidence type="ECO:0000313" key="6">
    <source>
        <dbReference type="EMBL" id="KAH9320091.1"/>
    </source>
</evidence>
<dbReference type="InterPro" id="IPR006766">
    <property type="entry name" value="EXORDIUM-like"/>
</dbReference>
<gene>
    <name evidence="6" type="ORF">KI387_021860</name>
</gene>
<dbReference type="AlphaFoldDB" id="A0AA38LDY4"/>
<comment type="similarity">
    <text evidence="5">Belongs to the EXORDIUM family.</text>
</comment>
<evidence type="ECO:0000256" key="4">
    <source>
        <dbReference type="ARBA" id="ARBA00022729"/>
    </source>
</evidence>
<comment type="subcellular location">
    <subcellularLocation>
        <location evidence="1">Secreted</location>
        <location evidence="1">Extracellular space</location>
        <location evidence="1">Apoplast</location>
    </subcellularLocation>
</comment>
<dbReference type="PANTHER" id="PTHR21530">
    <property type="entry name" value="PHEROMONE SHUTDOWN PROTEIN"/>
    <property type="match status" value="1"/>
</dbReference>
<dbReference type="PANTHER" id="PTHR21530:SF7">
    <property type="entry name" value="TRAB DOMAIN-CONTAINING PROTEIN"/>
    <property type="match status" value="1"/>
</dbReference>
<evidence type="ECO:0000256" key="1">
    <source>
        <dbReference type="ARBA" id="ARBA00004271"/>
    </source>
</evidence>
<protein>
    <submittedName>
        <fullName evidence="6">Uncharacterized protein</fullName>
    </submittedName>
</protein>